<dbReference type="InterPro" id="IPR007542">
    <property type="entry name" value="MCP_C"/>
</dbReference>
<dbReference type="Pfam" id="PF04451">
    <property type="entry name" value="Capsid_NCLDV"/>
    <property type="match status" value="1"/>
</dbReference>
<feature type="domain" description="Major capsid protein C-terminal" evidence="1">
    <location>
        <begin position="4"/>
        <end position="89"/>
    </location>
</feature>
<evidence type="ECO:0000313" key="2">
    <source>
        <dbReference type="EMBL" id="PNG99786.1"/>
    </source>
</evidence>
<comment type="caution">
    <text evidence="2">The sequence shown here is derived from an EMBL/GenBank/DDBJ whole genome shotgun (WGS) entry which is preliminary data.</text>
</comment>
<dbReference type="InterPro" id="IPR038519">
    <property type="entry name" value="MCP_C_sf"/>
</dbReference>
<evidence type="ECO:0000313" key="3">
    <source>
        <dbReference type="Proteomes" id="UP000236333"/>
    </source>
</evidence>
<dbReference type="OrthoDB" id="540070at2759"/>
<evidence type="ECO:0000259" key="1">
    <source>
        <dbReference type="Pfam" id="PF04451"/>
    </source>
</evidence>
<gene>
    <name evidence="2" type="ORF">TSOC_014433</name>
</gene>
<organism evidence="2 3">
    <name type="scientific">Tetrabaena socialis</name>
    <dbReference type="NCBI Taxonomy" id="47790"/>
    <lineage>
        <taxon>Eukaryota</taxon>
        <taxon>Viridiplantae</taxon>
        <taxon>Chlorophyta</taxon>
        <taxon>core chlorophytes</taxon>
        <taxon>Chlorophyceae</taxon>
        <taxon>CS clade</taxon>
        <taxon>Chlamydomonadales</taxon>
        <taxon>Tetrabaenaceae</taxon>
        <taxon>Tetrabaena</taxon>
    </lineage>
</organism>
<name>A0A2J7ZHN7_9CHLO</name>
<dbReference type="Gene3D" id="2.70.9.20">
    <property type="entry name" value="Major capsid protein Vp54"/>
    <property type="match status" value="1"/>
</dbReference>
<dbReference type="SUPFAM" id="SSF49749">
    <property type="entry name" value="Group II dsDNA viruses VP"/>
    <property type="match status" value="1"/>
</dbReference>
<dbReference type="GO" id="GO:0005198">
    <property type="term" value="F:structural molecule activity"/>
    <property type="evidence" value="ECO:0007669"/>
    <property type="project" value="InterPro"/>
</dbReference>
<dbReference type="Proteomes" id="UP000236333">
    <property type="component" value="Unassembled WGS sequence"/>
</dbReference>
<sequence length="113" mass="12645">MAIRDGRYFNLVQPYQHHENVPSKGIYVYSFGLRPEEHQPSGTCNFSRIDNATLNLNLTSKTVFSSGARTAKIRVYAVNYNVLRIMSGIKPIRKVVARAQPAATYVWINGATG</sequence>
<dbReference type="EMBL" id="PGGS01002156">
    <property type="protein sequence ID" value="PNG99786.1"/>
    <property type="molecule type" value="Genomic_DNA"/>
</dbReference>
<keyword evidence="3" id="KW-1185">Reference proteome</keyword>
<reference evidence="2 3" key="1">
    <citation type="journal article" date="2017" name="Mol. Biol. Evol.">
        <title>The 4-celled Tetrabaena socialis nuclear genome reveals the essential components for genetic control of cell number at the origin of multicellularity in the volvocine lineage.</title>
        <authorList>
            <person name="Featherston J."/>
            <person name="Arakaki Y."/>
            <person name="Hanschen E.R."/>
            <person name="Ferris P.J."/>
            <person name="Michod R.E."/>
            <person name="Olson B.J.S.C."/>
            <person name="Nozaki H."/>
            <person name="Durand P.M."/>
        </authorList>
    </citation>
    <scope>NUCLEOTIDE SEQUENCE [LARGE SCALE GENOMIC DNA]</scope>
    <source>
        <strain evidence="2 3">NIES-571</strain>
    </source>
</reference>
<protein>
    <submittedName>
        <fullName evidence="2">Major capsid protein</fullName>
    </submittedName>
</protein>
<dbReference type="AlphaFoldDB" id="A0A2J7ZHN7"/>
<proteinExistence type="predicted"/>
<dbReference type="InterPro" id="IPR016112">
    <property type="entry name" value="VP_dsDNA_II"/>
</dbReference>
<accession>A0A2J7ZHN7</accession>